<dbReference type="PROSITE" id="PS00194">
    <property type="entry name" value="THIOREDOXIN_1"/>
    <property type="match status" value="1"/>
</dbReference>
<evidence type="ECO:0000256" key="8">
    <source>
        <dbReference type="SAM" id="MobiDB-lite"/>
    </source>
</evidence>
<feature type="compositionally biased region" description="Basic and acidic residues" evidence="8">
    <location>
        <begin position="401"/>
        <end position="424"/>
    </location>
</feature>
<dbReference type="Proteomes" id="UP000472262">
    <property type="component" value="Unassembled WGS sequence"/>
</dbReference>
<comment type="subcellular location">
    <subcellularLocation>
        <location evidence="2">Endoplasmic reticulum membrane</location>
        <topology evidence="2">Single-pass membrane protein</topology>
    </subcellularLocation>
</comment>
<dbReference type="GO" id="GO:0003756">
    <property type="term" value="F:protein disulfide isomerase activity"/>
    <property type="evidence" value="ECO:0007669"/>
    <property type="project" value="UniProtKB-EC"/>
</dbReference>
<dbReference type="PANTHER" id="PTHR46426:SF1">
    <property type="entry name" value="PROTEIN DISULFIDE-ISOMERASE TMX3"/>
    <property type="match status" value="1"/>
</dbReference>
<evidence type="ECO:0000256" key="4">
    <source>
        <dbReference type="ARBA" id="ARBA00022692"/>
    </source>
</evidence>
<dbReference type="Pfam" id="PF00085">
    <property type="entry name" value="Thioredoxin"/>
    <property type="match status" value="1"/>
</dbReference>
<comment type="catalytic activity">
    <reaction evidence="1">
        <text>Catalyzes the rearrangement of -S-S- bonds in proteins.</text>
        <dbReference type="EC" id="5.3.4.1"/>
    </reaction>
</comment>
<evidence type="ECO:0000256" key="3">
    <source>
        <dbReference type="ARBA" id="ARBA00012723"/>
    </source>
</evidence>
<dbReference type="InterPro" id="IPR017937">
    <property type="entry name" value="Thioredoxin_CS"/>
</dbReference>
<reference evidence="12" key="2">
    <citation type="submission" date="2025-09" db="UniProtKB">
        <authorList>
            <consortium name="Ensembl"/>
        </authorList>
    </citation>
    <scope>IDENTIFICATION</scope>
</reference>
<protein>
    <recommendedName>
        <fullName evidence="3">protein disulfide-isomerase</fullName>
        <ecNumber evidence="3">5.3.4.1</ecNumber>
    </recommendedName>
</protein>
<feature type="domain" description="Thioredoxin" evidence="11">
    <location>
        <begin position="1"/>
        <end position="117"/>
    </location>
</feature>
<keyword evidence="4 9" id="KW-0812">Transmembrane</keyword>
<dbReference type="Ensembl" id="ENSSGRT00000033011.1">
    <property type="protein sequence ID" value="ENSSGRP00000030735.1"/>
    <property type="gene ID" value="ENSSGRG00000017125.1"/>
</dbReference>
<evidence type="ECO:0000256" key="7">
    <source>
        <dbReference type="ARBA" id="ARBA00045246"/>
    </source>
</evidence>
<comment type="function">
    <text evidence="7">Probable disulfide isomerase, which participates in the folding of proteins containing disulfide bonds. May act as a dithiol oxidase. Acts as a regulator of endoplasmic reticulum-mitochondria contact sites via its ability to regulate redox signals.</text>
</comment>
<dbReference type="GO" id="GO:0009986">
    <property type="term" value="C:cell surface"/>
    <property type="evidence" value="ECO:0007669"/>
    <property type="project" value="TreeGrafter"/>
</dbReference>
<gene>
    <name evidence="12" type="primary">tmx3a</name>
</gene>
<keyword evidence="13" id="KW-1185">Reference proteome</keyword>
<dbReference type="Gene3D" id="3.40.30.10">
    <property type="entry name" value="Glutaredoxin"/>
    <property type="match status" value="1"/>
</dbReference>
<dbReference type="EC" id="5.3.4.1" evidence="3"/>
<evidence type="ECO:0000256" key="2">
    <source>
        <dbReference type="ARBA" id="ARBA00004389"/>
    </source>
</evidence>
<evidence type="ECO:0000256" key="6">
    <source>
        <dbReference type="ARBA" id="ARBA00023136"/>
    </source>
</evidence>
<proteinExistence type="predicted"/>
<dbReference type="PROSITE" id="PS51352">
    <property type="entry name" value="THIOREDOXIN_2"/>
    <property type="match status" value="1"/>
</dbReference>
<dbReference type="InterPro" id="IPR013766">
    <property type="entry name" value="Thioredoxin_domain"/>
</dbReference>
<dbReference type="PANTHER" id="PTHR46426">
    <property type="entry name" value="PROTEIN DISULFIDE-ISOMERASE TMX3"/>
    <property type="match status" value="1"/>
</dbReference>
<evidence type="ECO:0000256" key="1">
    <source>
        <dbReference type="ARBA" id="ARBA00001182"/>
    </source>
</evidence>
<keyword evidence="5 9" id="KW-1133">Transmembrane helix</keyword>
<evidence type="ECO:0000256" key="9">
    <source>
        <dbReference type="SAM" id="Phobius"/>
    </source>
</evidence>
<evidence type="ECO:0000256" key="5">
    <source>
        <dbReference type="ARBA" id="ARBA00022989"/>
    </source>
</evidence>
<dbReference type="SUPFAM" id="SSF52833">
    <property type="entry name" value="Thioredoxin-like"/>
    <property type="match status" value="1"/>
</dbReference>
<keyword evidence="6 9" id="KW-0472">Membrane</keyword>
<dbReference type="Pfam" id="PF13848">
    <property type="entry name" value="Thioredoxin_6"/>
    <property type="match status" value="1"/>
</dbReference>
<feature type="signal peptide" evidence="10">
    <location>
        <begin position="1"/>
        <end position="18"/>
    </location>
</feature>
<sequence>MLWFLCCVICLLCNFVSCPLCWYHAFFLKYILQFYTPWCAYCHTFEPILYEVGAELKSMGSPVNVGKIDTTVHTSIASEFNIRGYPTIKLFKGDLSFDYKGPRTKDAIIEFTNRVSGPVVKPLSSVQLFQHVMSHHDLIFVYIGQESLLKKKYYKAATEYIVHTYFFTASEEVLPKAVTLQDVPAIAVFKDGTYYLYNEIVDGDLSFWINRERFPSYFQIDSFSLYQMGELSKPVFLYKHGEYIYIIYILMNIYTVGTESIQTLCDISFGYMDGNEYINGLIMGEVEMPFIIVLNMTIDGYCLPESTIETIEDLLRFLNSVLDGSAKLLGGNGFLQHTKRVFNKARSTVVSMFQAAPFFSCFVFGLPVGIVVLVIWRTCTAVPADDEKPMEGATASPALDAHGRKAKEMQPDGIEKTSEAKKED</sequence>
<evidence type="ECO:0000313" key="12">
    <source>
        <dbReference type="Ensembl" id="ENSSGRP00000030735.1"/>
    </source>
</evidence>
<keyword evidence="10" id="KW-0732">Signal</keyword>
<dbReference type="InterPro" id="IPR036249">
    <property type="entry name" value="Thioredoxin-like_sf"/>
</dbReference>
<feature type="chain" id="PRO_5045353173" description="protein disulfide-isomerase" evidence="10">
    <location>
        <begin position="19"/>
        <end position="424"/>
    </location>
</feature>
<dbReference type="InterPro" id="IPR052250">
    <property type="entry name" value="PDI_TMX3"/>
</dbReference>
<feature type="region of interest" description="Disordered" evidence="8">
    <location>
        <begin position="386"/>
        <end position="424"/>
    </location>
</feature>
<evidence type="ECO:0000256" key="10">
    <source>
        <dbReference type="SAM" id="SignalP"/>
    </source>
</evidence>
<name>A0A672M6F9_SINGR</name>
<accession>A0A672M6F9</accession>
<reference evidence="12" key="1">
    <citation type="submission" date="2025-08" db="UniProtKB">
        <authorList>
            <consortium name="Ensembl"/>
        </authorList>
    </citation>
    <scope>IDENTIFICATION</scope>
</reference>
<feature type="transmembrane region" description="Helical" evidence="9">
    <location>
        <begin position="355"/>
        <end position="376"/>
    </location>
</feature>
<dbReference type="GO" id="GO:0005789">
    <property type="term" value="C:endoplasmic reticulum membrane"/>
    <property type="evidence" value="ECO:0007669"/>
    <property type="project" value="UniProtKB-SubCell"/>
</dbReference>
<dbReference type="AlphaFoldDB" id="A0A672M6F9"/>
<evidence type="ECO:0000259" key="11">
    <source>
        <dbReference type="PROSITE" id="PS51352"/>
    </source>
</evidence>
<organism evidence="12 13">
    <name type="scientific">Sinocyclocheilus grahami</name>
    <name type="common">Dianchi golden-line fish</name>
    <name type="synonym">Barbus grahami</name>
    <dbReference type="NCBI Taxonomy" id="75366"/>
    <lineage>
        <taxon>Eukaryota</taxon>
        <taxon>Metazoa</taxon>
        <taxon>Chordata</taxon>
        <taxon>Craniata</taxon>
        <taxon>Vertebrata</taxon>
        <taxon>Euteleostomi</taxon>
        <taxon>Actinopterygii</taxon>
        <taxon>Neopterygii</taxon>
        <taxon>Teleostei</taxon>
        <taxon>Ostariophysi</taxon>
        <taxon>Cypriniformes</taxon>
        <taxon>Cyprinidae</taxon>
        <taxon>Cyprininae</taxon>
        <taxon>Sinocyclocheilus</taxon>
    </lineage>
</organism>
<evidence type="ECO:0000313" key="13">
    <source>
        <dbReference type="Proteomes" id="UP000472262"/>
    </source>
</evidence>